<feature type="domain" description="RNA polymerase sigma-70" evidence="5">
    <location>
        <begin position="57"/>
        <end position="70"/>
    </location>
</feature>
<dbReference type="Proteomes" id="UP000076555">
    <property type="component" value="Unassembled WGS sequence"/>
</dbReference>
<dbReference type="GO" id="GO:0016987">
    <property type="term" value="F:sigma factor activity"/>
    <property type="evidence" value="ECO:0007669"/>
    <property type="project" value="UniProtKB-KW"/>
</dbReference>
<dbReference type="InterPro" id="IPR007627">
    <property type="entry name" value="RNA_pol_sigma70_r2"/>
</dbReference>
<dbReference type="NCBIfam" id="TIGR02937">
    <property type="entry name" value="sigma70-ECF"/>
    <property type="match status" value="1"/>
</dbReference>
<dbReference type="Gene3D" id="1.20.120.1810">
    <property type="match status" value="1"/>
</dbReference>
<comment type="caution">
    <text evidence="6">The sequence shown here is derived from an EMBL/GenBank/DDBJ whole genome shotgun (WGS) entry which is preliminary data.</text>
</comment>
<dbReference type="InterPro" id="IPR007630">
    <property type="entry name" value="RNA_pol_sigma70_r4"/>
</dbReference>
<dbReference type="OrthoDB" id="1185556at2"/>
<dbReference type="InterPro" id="IPR007624">
    <property type="entry name" value="RNA_pol_sigma70_r3"/>
</dbReference>
<dbReference type="EMBL" id="LWAJ01000265">
    <property type="protein sequence ID" value="KZL48067.1"/>
    <property type="molecule type" value="Genomic_DNA"/>
</dbReference>
<dbReference type="RefSeq" id="WP_006197398.1">
    <property type="nucleotide sequence ID" value="NZ_CAWMRI010000265.1"/>
</dbReference>
<keyword evidence="1" id="KW-0805">Transcription regulation</keyword>
<dbReference type="PANTHER" id="PTHR30385">
    <property type="entry name" value="SIGMA FACTOR F FLAGELLAR"/>
    <property type="match status" value="1"/>
</dbReference>
<dbReference type="GeneID" id="78017120"/>
<dbReference type="GO" id="GO:0006352">
    <property type="term" value="P:DNA-templated transcription initiation"/>
    <property type="evidence" value="ECO:0007669"/>
    <property type="project" value="InterPro"/>
</dbReference>
<dbReference type="InterPro" id="IPR013325">
    <property type="entry name" value="RNA_pol_sigma_r2"/>
</dbReference>
<evidence type="ECO:0000259" key="5">
    <source>
        <dbReference type="PROSITE" id="PS00715"/>
    </source>
</evidence>
<sequence>MPTTASNELKNEIWQLLREYEQSRSDTIRNKLVKLNFGLVRKEAHYWMNQCRENYDDLVQVGYLGLIRAIEKFEISKGHAFSSFAIPYIRGEIQHYLRDKGVTVRIPRRYLALQQQAIGVSRDLCEKYNRQPTDSELAAALAISLNEWQEIKLAWVNRSPLSLDVPVLDSEEGTTSLGELVPDPKYRSFQLAQEDQIRLQQALFELEKCTREVLECVFFQDLTQKQVAEHLGISVVTVSRRVKKGLGLLKKMMSVKED</sequence>
<evidence type="ECO:0000256" key="3">
    <source>
        <dbReference type="ARBA" id="ARBA00023125"/>
    </source>
</evidence>
<evidence type="ECO:0000313" key="6">
    <source>
        <dbReference type="EMBL" id="KZL48067.1"/>
    </source>
</evidence>
<keyword evidence="4" id="KW-0804">Transcription</keyword>
<dbReference type="Pfam" id="PF04545">
    <property type="entry name" value="Sigma70_r4"/>
    <property type="match status" value="1"/>
</dbReference>
<dbReference type="AlphaFoldDB" id="A0A166I8P3"/>
<proteinExistence type="predicted"/>
<dbReference type="PROSITE" id="PS00715">
    <property type="entry name" value="SIGMA70_1"/>
    <property type="match status" value="1"/>
</dbReference>
<dbReference type="CDD" id="cd06171">
    <property type="entry name" value="Sigma70_r4"/>
    <property type="match status" value="1"/>
</dbReference>
<reference evidence="6 7" key="1">
    <citation type="submission" date="2016-04" db="EMBL/GenBank/DDBJ databases">
        <title>Draft Genome Assembly of the Bloom-forming Cyanobacterium Nodularia spumigena Strain CENA596 in Shrimp Production Ponds.</title>
        <authorList>
            <person name="Popin R.V."/>
            <person name="Rigonato J."/>
            <person name="Abreu V.A."/>
            <person name="Andreote A.P."/>
            <person name="Silveira S.B."/>
            <person name="Odebrecht C."/>
            <person name="Fiore M.F."/>
        </authorList>
    </citation>
    <scope>NUCLEOTIDE SEQUENCE [LARGE SCALE GENOMIC DNA]</scope>
    <source>
        <strain evidence="6 7">CENA596</strain>
    </source>
</reference>
<organism evidence="6 7">
    <name type="scientific">Nodularia spumigena CENA596</name>
    <dbReference type="NCBI Taxonomy" id="1819295"/>
    <lineage>
        <taxon>Bacteria</taxon>
        <taxon>Bacillati</taxon>
        <taxon>Cyanobacteriota</taxon>
        <taxon>Cyanophyceae</taxon>
        <taxon>Nostocales</taxon>
        <taxon>Nodulariaceae</taxon>
        <taxon>Nodularia</taxon>
    </lineage>
</organism>
<dbReference type="Pfam" id="PF04539">
    <property type="entry name" value="Sigma70_r3"/>
    <property type="match status" value="1"/>
</dbReference>
<gene>
    <name evidence="6" type="ORF">A2T98_19955</name>
</gene>
<dbReference type="SUPFAM" id="SSF88659">
    <property type="entry name" value="Sigma3 and sigma4 domains of RNA polymerase sigma factors"/>
    <property type="match status" value="2"/>
</dbReference>
<name>A0A166I8P3_NODSP</name>
<dbReference type="PANTHER" id="PTHR30385:SF4">
    <property type="entry name" value="RNA POLYMERASE SIGMA-E FACTOR"/>
    <property type="match status" value="1"/>
</dbReference>
<evidence type="ECO:0000313" key="7">
    <source>
        <dbReference type="Proteomes" id="UP000076555"/>
    </source>
</evidence>
<dbReference type="InterPro" id="IPR014284">
    <property type="entry name" value="RNA_pol_sigma-70_dom"/>
</dbReference>
<dbReference type="GO" id="GO:0003677">
    <property type="term" value="F:DNA binding"/>
    <property type="evidence" value="ECO:0007669"/>
    <property type="project" value="UniProtKB-KW"/>
</dbReference>
<dbReference type="Gene3D" id="1.10.10.10">
    <property type="entry name" value="Winged helix-like DNA-binding domain superfamily/Winged helix DNA-binding domain"/>
    <property type="match status" value="2"/>
</dbReference>
<dbReference type="InterPro" id="IPR036388">
    <property type="entry name" value="WH-like_DNA-bd_sf"/>
</dbReference>
<dbReference type="NCBIfam" id="NF005644">
    <property type="entry name" value="PRK07408.1"/>
    <property type="match status" value="1"/>
</dbReference>
<accession>A0A166I8P3</accession>
<evidence type="ECO:0000256" key="1">
    <source>
        <dbReference type="ARBA" id="ARBA00023015"/>
    </source>
</evidence>
<keyword evidence="2" id="KW-0731">Sigma factor</keyword>
<evidence type="ECO:0000256" key="2">
    <source>
        <dbReference type="ARBA" id="ARBA00023082"/>
    </source>
</evidence>
<evidence type="ECO:0000256" key="4">
    <source>
        <dbReference type="ARBA" id="ARBA00023163"/>
    </source>
</evidence>
<dbReference type="InterPro" id="IPR000943">
    <property type="entry name" value="RNA_pol_sigma70"/>
</dbReference>
<dbReference type="Pfam" id="PF04542">
    <property type="entry name" value="Sigma70_r2"/>
    <property type="match status" value="1"/>
</dbReference>
<protein>
    <submittedName>
        <fullName evidence="6">RNA polymerase subunit sigma</fullName>
    </submittedName>
</protein>
<dbReference type="InterPro" id="IPR013324">
    <property type="entry name" value="RNA_pol_sigma_r3/r4-like"/>
</dbReference>
<keyword evidence="3" id="KW-0238">DNA-binding</keyword>
<dbReference type="SUPFAM" id="SSF88946">
    <property type="entry name" value="Sigma2 domain of RNA polymerase sigma factors"/>
    <property type="match status" value="1"/>
</dbReference>